<feature type="non-terminal residue" evidence="2">
    <location>
        <position position="1"/>
    </location>
</feature>
<name>A0ABN7P498_TIMPD</name>
<dbReference type="SUPFAM" id="SSF82866">
    <property type="entry name" value="Multidrug efflux transporter AcrB transmembrane domain"/>
    <property type="match status" value="1"/>
</dbReference>
<gene>
    <name evidence="2" type="ORF">TPAB3V08_LOCUS7843</name>
</gene>
<evidence type="ECO:0000256" key="1">
    <source>
        <dbReference type="SAM" id="Phobius"/>
    </source>
</evidence>
<dbReference type="Proteomes" id="UP001153148">
    <property type="component" value="Unassembled WGS sequence"/>
</dbReference>
<sequence length="201" mass="22347">FQTSKITIQHILMNTTDEQVDAIESIQKILKDVNFTNNEQIVAFSPDYVSWTANKIIGEELIRNLGLTIGAVSIVTLVLIQNIRTALLVISCVIFTVTDLVAEIKVWYNADNALHALCLASHPVVDKGFGSSLVSALIVLISPWRIFHLPVDSLKSENTIHVPKKKNSLAKNHYIVFNDLGNVVPQEETHLVDLALNHNMD</sequence>
<accession>A0ABN7P498</accession>
<feature type="transmembrane region" description="Helical" evidence="1">
    <location>
        <begin position="128"/>
        <end position="147"/>
    </location>
</feature>
<feature type="transmembrane region" description="Helical" evidence="1">
    <location>
        <begin position="87"/>
        <end position="108"/>
    </location>
</feature>
<keyword evidence="1" id="KW-1133">Transmembrane helix</keyword>
<keyword evidence="1" id="KW-0472">Membrane</keyword>
<keyword evidence="3" id="KW-1185">Reference proteome</keyword>
<feature type="transmembrane region" description="Helical" evidence="1">
    <location>
        <begin position="61"/>
        <end position="80"/>
    </location>
</feature>
<proteinExistence type="predicted"/>
<comment type="caution">
    <text evidence="2">The sequence shown here is derived from an EMBL/GenBank/DDBJ whole genome shotgun (WGS) entry which is preliminary data.</text>
</comment>
<evidence type="ECO:0000313" key="3">
    <source>
        <dbReference type="Proteomes" id="UP001153148"/>
    </source>
</evidence>
<feature type="non-terminal residue" evidence="2">
    <location>
        <position position="201"/>
    </location>
</feature>
<evidence type="ECO:0000313" key="2">
    <source>
        <dbReference type="EMBL" id="CAG2060887.1"/>
    </source>
</evidence>
<reference evidence="2" key="1">
    <citation type="submission" date="2021-03" db="EMBL/GenBank/DDBJ databases">
        <authorList>
            <person name="Tran Van P."/>
        </authorList>
    </citation>
    <scope>NUCLEOTIDE SEQUENCE</scope>
</reference>
<protein>
    <submittedName>
        <fullName evidence="2">Uncharacterized protein</fullName>
    </submittedName>
</protein>
<dbReference type="EMBL" id="CAJPIN010013913">
    <property type="protein sequence ID" value="CAG2060887.1"/>
    <property type="molecule type" value="Genomic_DNA"/>
</dbReference>
<organism evidence="2 3">
    <name type="scientific">Timema podura</name>
    <name type="common">Walking stick</name>
    <dbReference type="NCBI Taxonomy" id="61482"/>
    <lineage>
        <taxon>Eukaryota</taxon>
        <taxon>Metazoa</taxon>
        <taxon>Ecdysozoa</taxon>
        <taxon>Arthropoda</taxon>
        <taxon>Hexapoda</taxon>
        <taxon>Insecta</taxon>
        <taxon>Pterygota</taxon>
        <taxon>Neoptera</taxon>
        <taxon>Polyneoptera</taxon>
        <taxon>Phasmatodea</taxon>
        <taxon>Timematodea</taxon>
        <taxon>Timematoidea</taxon>
        <taxon>Timematidae</taxon>
        <taxon>Timema</taxon>
    </lineage>
</organism>
<keyword evidence="1" id="KW-0812">Transmembrane</keyword>